<evidence type="ECO:0000259" key="4">
    <source>
        <dbReference type="PROSITE" id="PS50886"/>
    </source>
</evidence>
<dbReference type="InterPro" id="IPR037154">
    <property type="entry name" value="YtpR-like_sf"/>
</dbReference>
<dbReference type="InterPro" id="IPR002547">
    <property type="entry name" value="tRNA-bd_dom"/>
</dbReference>
<dbReference type="EMBL" id="MSJM01000007">
    <property type="protein sequence ID" value="OLF47271.1"/>
    <property type="molecule type" value="Genomic_DNA"/>
</dbReference>
<protein>
    <submittedName>
        <fullName evidence="5">tRNA-binding protein</fullName>
    </submittedName>
</protein>
<gene>
    <name evidence="5" type="ORF">BU202_08060</name>
</gene>
<keyword evidence="1 3" id="KW-0820">tRNA-binding</keyword>
<dbReference type="OrthoDB" id="9805455at2"/>
<dbReference type="InterPro" id="IPR012340">
    <property type="entry name" value="NA-bd_OB-fold"/>
</dbReference>
<dbReference type="InterPro" id="IPR033714">
    <property type="entry name" value="tRNA_bind_bactPheRS"/>
</dbReference>
<keyword evidence="6" id="KW-1185">Reference proteome</keyword>
<dbReference type="GO" id="GO:0000049">
    <property type="term" value="F:tRNA binding"/>
    <property type="evidence" value="ECO:0007669"/>
    <property type="project" value="UniProtKB-UniRule"/>
</dbReference>
<keyword evidence="2 3" id="KW-0694">RNA-binding</keyword>
<feature type="domain" description="TRNA-binding" evidence="4">
    <location>
        <begin position="90"/>
        <end position="201"/>
    </location>
</feature>
<organism evidence="5 6">
    <name type="scientific">Streptococcus cuniculi</name>
    <dbReference type="NCBI Taxonomy" id="1432788"/>
    <lineage>
        <taxon>Bacteria</taxon>
        <taxon>Bacillati</taxon>
        <taxon>Bacillota</taxon>
        <taxon>Bacilli</taxon>
        <taxon>Lactobacillales</taxon>
        <taxon>Streptococcaceae</taxon>
        <taxon>Streptococcus</taxon>
    </lineage>
</organism>
<proteinExistence type="predicted"/>
<sequence length="209" mass="23077">MIFTYNKEHVGDVLMVIVSDSKDKKLDVERKGNVARVFQLDNQETVAWNIFQVSSLIDIAGRGQVFLRDEEVAVLNQELQKEGFAESLVNDYEPKFVVGEIVELVAHPDSDHLHICQVKVAEDKIVQIVAGAPNAALGLKTIVALPEAMMPNGSLIFPGELRGEKSFGMMCSPRELQLPNAPQKRGIIELDSSEVAGTPFDPAKHWQVS</sequence>
<comment type="caution">
    <text evidence="5">The sequence shown here is derived from an EMBL/GenBank/DDBJ whole genome shotgun (WGS) entry which is preliminary data.</text>
</comment>
<evidence type="ECO:0000313" key="5">
    <source>
        <dbReference type="EMBL" id="OLF47271.1"/>
    </source>
</evidence>
<evidence type="ECO:0000256" key="2">
    <source>
        <dbReference type="ARBA" id="ARBA00022884"/>
    </source>
</evidence>
<dbReference type="AlphaFoldDB" id="A0A1Q8E664"/>
<accession>A0A1Q8E664</accession>
<dbReference type="Gene3D" id="3.30.1940.10">
    <property type="entry name" value="YtpR-like"/>
    <property type="match status" value="1"/>
</dbReference>
<name>A0A1Q8E664_9STRE</name>
<dbReference type="NCBIfam" id="NF045760">
    <property type="entry name" value="YtpR"/>
    <property type="match status" value="1"/>
</dbReference>
<dbReference type="Proteomes" id="UP000186890">
    <property type="component" value="Unassembled WGS sequence"/>
</dbReference>
<dbReference type="Gene3D" id="2.40.50.140">
    <property type="entry name" value="Nucleic acid-binding proteins"/>
    <property type="match status" value="1"/>
</dbReference>
<dbReference type="FunFam" id="2.40.50.140:FF:000258">
    <property type="entry name" value="Phenylalanine--tRNA ligase beta subunit"/>
    <property type="match status" value="1"/>
</dbReference>
<dbReference type="SUPFAM" id="SSF50249">
    <property type="entry name" value="Nucleic acid-binding proteins"/>
    <property type="match status" value="1"/>
</dbReference>
<dbReference type="PROSITE" id="PS50886">
    <property type="entry name" value="TRBD"/>
    <property type="match status" value="1"/>
</dbReference>
<dbReference type="Pfam" id="PF01588">
    <property type="entry name" value="tRNA_bind"/>
    <property type="match status" value="1"/>
</dbReference>
<dbReference type="CDD" id="cd02796">
    <property type="entry name" value="tRNA_bind_bactPheRS"/>
    <property type="match status" value="1"/>
</dbReference>
<dbReference type="Pfam" id="PF14794">
    <property type="entry name" value="DUF4479"/>
    <property type="match status" value="1"/>
</dbReference>
<evidence type="ECO:0000256" key="3">
    <source>
        <dbReference type="PROSITE-ProRule" id="PRU00209"/>
    </source>
</evidence>
<dbReference type="InterPro" id="IPR027855">
    <property type="entry name" value="DUF4479"/>
</dbReference>
<evidence type="ECO:0000313" key="6">
    <source>
        <dbReference type="Proteomes" id="UP000186890"/>
    </source>
</evidence>
<reference evidence="6" key="1">
    <citation type="submission" date="2016-12" db="EMBL/GenBank/DDBJ databases">
        <authorList>
            <person name="Gulvik C.A."/>
        </authorList>
    </citation>
    <scope>NUCLEOTIDE SEQUENCE [LARGE SCALE GENOMIC DNA]</scope>
    <source>
        <strain evidence="6">NED12-00049-6B</strain>
    </source>
</reference>
<dbReference type="RefSeq" id="WP_075105272.1">
    <property type="nucleotide sequence ID" value="NZ_MSJM01000007.1"/>
</dbReference>
<evidence type="ECO:0000256" key="1">
    <source>
        <dbReference type="ARBA" id="ARBA00022555"/>
    </source>
</evidence>